<evidence type="ECO:0000313" key="6">
    <source>
        <dbReference type="EMBL" id="HIR87871.1"/>
    </source>
</evidence>
<evidence type="ECO:0000256" key="2">
    <source>
        <dbReference type="ARBA" id="ARBA00022741"/>
    </source>
</evidence>
<comment type="caution">
    <text evidence="6">The sequence shown here is derived from an EMBL/GenBank/DDBJ whole genome shotgun (WGS) entry which is preliminary data.</text>
</comment>
<evidence type="ECO:0000256" key="3">
    <source>
        <dbReference type="ARBA" id="ARBA00022840"/>
    </source>
</evidence>
<dbReference type="SUPFAM" id="SSF56059">
    <property type="entry name" value="Glutathione synthetase ATP-binding domain-like"/>
    <property type="match status" value="1"/>
</dbReference>
<evidence type="ECO:0000313" key="7">
    <source>
        <dbReference type="Proteomes" id="UP000824201"/>
    </source>
</evidence>
<reference evidence="6" key="2">
    <citation type="journal article" date="2021" name="PeerJ">
        <title>Extensive microbial diversity within the chicken gut microbiome revealed by metagenomics and culture.</title>
        <authorList>
            <person name="Gilroy R."/>
            <person name="Ravi A."/>
            <person name="Getino M."/>
            <person name="Pursley I."/>
            <person name="Horton D.L."/>
            <person name="Alikhan N.F."/>
            <person name="Baker D."/>
            <person name="Gharbi K."/>
            <person name="Hall N."/>
            <person name="Watson M."/>
            <person name="Adriaenssens E.M."/>
            <person name="Foster-Nyarko E."/>
            <person name="Jarju S."/>
            <person name="Secka A."/>
            <person name="Antonio M."/>
            <person name="Oren A."/>
            <person name="Chaudhuri R.R."/>
            <person name="La Ragione R."/>
            <person name="Hildebrand F."/>
            <person name="Pallen M.J."/>
        </authorList>
    </citation>
    <scope>NUCLEOTIDE SEQUENCE</scope>
    <source>
        <strain evidence="6">ChiW13-3771</strain>
    </source>
</reference>
<keyword evidence="1" id="KW-0436">Ligase</keyword>
<dbReference type="AlphaFoldDB" id="A0A9D1JCV1"/>
<evidence type="ECO:0000256" key="4">
    <source>
        <dbReference type="PROSITE-ProRule" id="PRU00409"/>
    </source>
</evidence>
<reference evidence="6" key="1">
    <citation type="submission" date="2020-10" db="EMBL/GenBank/DDBJ databases">
        <authorList>
            <person name="Gilroy R."/>
        </authorList>
    </citation>
    <scope>NUCLEOTIDE SEQUENCE</scope>
    <source>
        <strain evidence="6">ChiW13-3771</strain>
    </source>
</reference>
<dbReference type="Gene3D" id="3.30.470.20">
    <property type="entry name" value="ATP-grasp fold, B domain"/>
    <property type="match status" value="1"/>
</dbReference>
<dbReference type="InterPro" id="IPR013815">
    <property type="entry name" value="ATP_grasp_subdomain_1"/>
</dbReference>
<protein>
    <submittedName>
        <fullName evidence="6">ATP-grasp domain-containing protein</fullName>
    </submittedName>
</protein>
<keyword evidence="3 4" id="KW-0067">ATP-binding</keyword>
<feature type="domain" description="ATP-grasp" evidence="5">
    <location>
        <begin position="118"/>
        <end position="315"/>
    </location>
</feature>
<organism evidence="6 7">
    <name type="scientific">Candidatus Fimimorpha faecalis</name>
    <dbReference type="NCBI Taxonomy" id="2840824"/>
    <lineage>
        <taxon>Bacteria</taxon>
        <taxon>Bacillati</taxon>
        <taxon>Bacillota</taxon>
        <taxon>Clostridia</taxon>
        <taxon>Eubacteriales</taxon>
        <taxon>Candidatus Fimimorpha</taxon>
    </lineage>
</organism>
<name>A0A9D1JCV1_9FIRM</name>
<proteinExistence type="predicted"/>
<dbReference type="InterPro" id="IPR052032">
    <property type="entry name" value="ATP-dep_AA_Ligase"/>
</dbReference>
<dbReference type="PANTHER" id="PTHR43585">
    <property type="entry name" value="FUMIPYRROLE BIOSYNTHESIS PROTEIN C"/>
    <property type="match status" value="1"/>
</dbReference>
<evidence type="ECO:0000256" key="1">
    <source>
        <dbReference type="ARBA" id="ARBA00022598"/>
    </source>
</evidence>
<gene>
    <name evidence="6" type="ORF">IAC96_02870</name>
</gene>
<dbReference type="InterPro" id="IPR011761">
    <property type="entry name" value="ATP-grasp"/>
</dbReference>
<dbReference type="Gene3D" id="3.30.1490.20">
    <property type="entry name" value="ATP-grasp fold, A domain"/>
    <property type="match status" value="1"/>
</dbReference>
<keyword evidence="2 4" id="KW-0547">Nucleotide-binding</keyword>
<dbReference type="GO" id="GO:0016874">
    <property type="term" value="F:ligase activity"/>
    <property type="evidence" value="ECO:0007669"/>
    <property type="project" value="UniProtKB-KW"/>
</dbReference>
<sequence length="397" mass="46406">MNFIFISPQFPSNHWNFCAQLKNNGVNVLGIGDASYDSLKYQLKSVLTEYYKVENLEDYNQVMKAVAYFTFKYGKIDWLESNNEYWIEQDAKLRTDFHITTGFNLDEVQKAKYKSIMKELYQQFQIPTIPYVIVDHPEKCRAFAEKTGYPIVVKPDRGMKLGELQLLNNETDLEEFLNISRNGTWIMEPYINGTVWSYDAIVNSNETPIFESGSVTPISALDVVNQQEDVYFYILKKIPEDLKEIGRHCIKAFDVKRRFIHFEFFRLNRDQEGVGKKGNLIALESNMCPKGGYMFDMLNYANSTDVYRIWASMVAFDDYKETNHYDQFFCCFIIRRDDKNYIHSHNEVLSKYRANITLSNKISEDNITGVNGQIYLAKFAEETAMKQFVQFALSRLT</sequence>
<dbReference type="EMBL" id="DVHN01000033">
    <property type="protein sequence ID" value="HIR87871.1"/>
    <property type="molecule type" value="Genomic_DNA"/>
</dbReference>
<dbReference type="GO" id="GO:0005524">
    <property type="term" value="F:ATP binding"/>
    <property type="evidence" value="ECO:0007669"/>
    <property type="project" value="UniProtKB-UniRule"/>
</dbReference>
<dbReference type="PROSITE" id="PS50975">
    <property type="entry name" value="ATP_GRASP"/>
    <property type="match status" value="1"/>
</dbReference>
<dbReference type="Proteomes" id="UP000824201">
    <property type="component" value="Unassembled WGS sequence"/>
</dbReference>
<dbReference type="PANTHER" id="PTHR43585:SF2">
    <property type="entry name" value="ATP-GRASP ENZYME FSQD"/>
    <property type="match status" value="1"/>
</dbReference>
<dbReference type="GO" id="GO:0046872">
    <property type="term" value="F:metal ion binding"/>
    <property type="evidence" value="ECO:0007669"/>
    <property type="project" value="InterPro"/>
</dbReference>
<accession>A0A9D1JCV1</accession>
<evidence type="ECO:0000259" key="5">
    <source>
        <dbReference type="PROSITE" id="PS50975"/>
    </source>
</evidence>